<dbReference type="EMBL" id="BSEV01000029">
    <property type="protein sequence ID" value="GLK14183.1"/>
    <property type="molecule type" value="Genomic_DNA"/>
</dbReference>
<proteinExistence type="predicted"/>
<sequence length="196" mass="21057">MAMTGHRQSHPCVFLEGECEEATPGRWATCWARCWSARWDARWTERWDAVRPLGLRAFAGTPSSIPRARRWARELLAGKAQGDALDDVMLLLSEVVTNAVLHSDSGHRQDGLVTVRLGVGPGVVHVEVLDAGSAVSVPAVREAVADGAGGRGLFLVDLVATDWGAHHGDTGNAVWFRVGIGGAVRRRPALRVNAPT</sequence>
<keyword evidence="4" id="KW-1185">Reference proteome</keyword>
<keyword evidence="1" id="KW-0808">Transferase</keyword>
<dbReference type="AlphaFoldDB" id="A0A9W6IAJ6"/>
<dbReference type="CDD" id="cd16936">
    <property type="entry name" value="HATPase_RsbW-like"/>
    <property type="match status" value="1"/>
</dbReference>
<reference evidence="3" key="1">
    <citation type="journal article" date="2014" name="Int. J. Syst. Evol. Microbiol.">
        <title>Complete genome sequence of Corynebacterium casei LMG S-19264T (=DSM 44701T), isolated from a smear-ripened cheese.</title>
        <authorList>
            <consortium name="US DOE Joint Genome Institute (JGI-PGF)"/>
            <person name="Walter F."/>
            <person name="Albersmeier A."/>
            <person name="Kalinowski J."/>
            <person name="Ruckert C."/>
        </authorList>
    </citation>
    <scope>NUCLEOTIDE SEQUENCE</scope>
    <source>
        <strain evidence="3">VKM Ac-2007</strain>
    </source>
</reference>
<dbReference type="PANTHER" id="PTHR35526:SF3">
    <property type="entry name" value="ANTI-SIGMA-F FACTOR RSBW"/>
    <property type="match status" value="1"/>
</dbReference>
<dbReference type="InterPro" id="IPR050267">
    <property type="entry name" value="Anti-sigma-factor_SerPK"/>
</dbReference>
<accession>A0A9W6IAJ6</accession>
<dbReference type="PANTHER" id="PTHR35526">
    <property type="entry name" value="ANTI-SIGMA-F FACTOR RSBW-RELATED"/>
    <property type="match status" value="1"/>
</dbReference>
<gene>
    <name evidence="3" type="ORF">GCM10017600_75950</name>
</gene>
<comment type="caution">
    <text evidence="3">The sequence shown here is derived from an EMBL/GenBank/DDBJ whole genome shotgun (WGS) entry which is preliminary data.</text>
</comment>
<name>A0A9W6IAJ6_9ACTN</name>
<evidence type="ECO:0000313" key="3">
    <source>
        <dbReference type="EMBL" id="GLK14183.1"/>
    </source>
</evidence>
<evidence type="ECO:0000256" key="1">
    <source>
        <dbReference type="ARBA" id="ARBA00022527"/>
    </source>
</evidence>
<reference evidence="3" key="2">
    <citation type="submission" date="2023-01" db="EMBL/GenBank/DDBJ databases">
        <authorList>
            <person name="Sun Q."/>
            <person name="Evtushenko L."/>
        </authorList>
    </citation>
    <scope>NUCLEOTIDE SEQUENCE</scope>
    <source>
        <strain evidence="3">VKM Ac-2007</strain>
    </source>
</reference>
<keyword evidence="1" id="KW-0418">Kinase</keyword>
<dbReference type="SUPFAM" id="SSF55874">
    <property type="entry name" value="ATPase domain of HSP90 chaperone/DNA topoisomerase II/histidine kinase"/>
    <property type="match status" value="1"/>
</dbReference>
<feature type="domain" description="Histidine kinase/HSP90-like ATPase" evidence="2">
    <location>
        <begin position="59"/>
        <end position="177"/>
    </location>
</feature>
<dbReference type="Gene3D" id="3.30.565.10">
    <property type="entry name" value="Histidine kinase-like ATPase, C-terminal domain"/>
    <property type="match status" value="1"/>
</dbReference>
<dbReference type="InterPro" id="IPR036890">
    <property type="entry name" value="HATPase_C_sf"/>
</dbReference>
<dbReference type="RefSeq" id="WP_271222431.1">
    <property type="nucleotide sequence ID" value="NZ_BAAAVD010000018.1"/>
</dbReference>
<dbReference type="InterPro" id="IPR003594">
    <property type="entry name" value="HATPase_dom"/>
</dbReference>
<protein>
    <recommendedName>
        <fullName evidence="2">Histidine kinase/HSP90-like ATPase domain-containing protein</fullName>
    </recommendedName>
</protein>
<evidence type="ECO:0000259" key="2">
    <source>
        <dbReference type="Pfam" id="PF13581"/>
    </source>
</evidence>
<dbReference type="GO" id="GO:0004674">
    <property type="term" value="F:protein serine/threonine kinase activity"/>
    <property type="evidence" value="ECO:0007669"/>
    <property type="project" value="UniProtKB-KW"/>
</dbReference>
<keyword evidence="1" id="KW-0723">Serine/threonine-protein kinase</keyword>
<evidence type="ECO:0000313" key="4">
    <source>
        <dbReference type="Proteomes" id="UP001143474"/>
    </source>
</evidence>
<dbReference type="Pfam" id="PF13581">
    <property type="entry name" value="HATPase_c_2"/>
    <property type="match status" value="1"/>
</dbReference>
<organism evidence="3 4">
    <name type="scientific">Streptosporangium carneum</name>
    <dbReference type="NCBI Taxonomy" id="47481"/>
    <lineage>
        <taxon>Bacteria</taxon>
        <taxon>Bacillati</taxon>
        <taxon>Actinomycetota</taxon>
        <taxon>Actinomycetes</taxon>
        <taxon>Streptosporangiales</taxon>
        <taxon>Streptosporangiaceae</taxon>
        <taxon>Streptosporangium</taxon>
    </lineage>
</organism>
<dbReference type="Proteomes" id="UP001143474">
    <property type="component" value="Unassembled WGS sequence"/>
</dbReference>